<protein>
    <submittedName>
        <fullName evidence="4">8-oxo-dGTP pyrophosphatase MutT (NUDIX family)</fullName>
    </submittedName>
</protein>
<accession>A0ABU1TYZ0</accession>
<evidence type="ECO:0000313" key="4">
    <source>
        <dbReference type="EMBL" id="MDR7072445.1"/>
    </source>
</evidence>
<name>A0ABU1TYZ0_9BACL</name>
<dbReference type="PANTHER" id="PTHR43046">
    <property type="entry name" value="GDP-MANNOSE MANNOSYL HYDROLASE"/>
    <property type="match status" value="1"/>
</dbReference>
<dbReference type="InterPro" id="IPR020084">
    <property type="entry name" value="NUDIX_hydrolase_CS"/>
</dbReference>
<dbReference type="RefSeq" id="WP_310257743.1">
    <property type="nucleotide sequence ID" value="NZ_JAVDWA010000002.1"/>
</dbReference>
<dbReference type="EMBL" id="JAVDWA010000002">
    <property type="protein sequence ID" value="MDR7072445.1"/>
    <property type="molecule type" value="Genomic_DNA"/>
</dbReference>
<comment type="caution">
    <text evidence="4">The sequence shown here is derived from an EMBL/GenBank/DDBJ whole genome shotgun (WGS) entry which is preliminary data.</text>
</comment>
<dbReference type="CDD" id="cd02883">
    <property type="entry name" value="NUDIX_Hydrolase"/>
    <property type="match status" value="1"/>
</dbReference>
<evidence type="ECO:0000256" key="2">
    <source>
        <dbReference type="ARBA" id="ARBA00022801"/>
    </source>
</evidence>
<dbReference type="PROSITE" id="PS51462">
    <property type="entry name" value="NUDIX"/>
    <property type="match status" value="1"/>
</dbReference>
<proteinExistence type="predicted"/>
<dbReference type="InterPro" id="IPR015797">
    <property type="entry name" value="NUDIX_hydrolase-like_dom_sf"/>
</dbReference>
<dbReference type="Gene3D" id="3.90.79.10">
    <property type="entry name" value="Nucleoside Triphosphate Pyrophosphohydrolase"/>
    <property type="match status" value="1"/>
</dbReference>
<evidence type="ECO:0000259" key="3">
    <source>
        <dbReference type="PROSITE" id="PS51462"/>
    </source>
</evidence>
<feature type="domain" description="Nudix hydrolase" evidence="3">
    <location>
        <begin position="1"/>
        <end position="147"/>
    </location>
</feature>
<comment type="cofactor">
    <cofactor evidence="1">
        <name>Mg(2+)</name>
        <dbReference type="ChEBI" id="CHEBI:18420"/>
    </cofactor>
</comment>
<dbReference type="PANTHER" id="PTHR43046:SF14">
    <property type="entry name" value="MUTT_NUDIX FAMILY PROTEIN"/>
    <property type="match status" value="1"/>
</dbReference>
<sequence length="160" mass="18387">MYVNARAIIERQTRSGLEILVQVRDKPNQPKGLEFPGGRVEEFESIKAALYREVLEETGLKIKIIKGDINQRVYSNNDGSVEGLMPFFVYQTIHGPVDSIGFIFRCEVEEGEAAINEESYGHQWIRLAILEEMLKNTPDAFDFLTQGLLDYYCYWVKVNC</sequence>
<gene>
    <name evidence="4" type="ORF">J2X07_001422</name>
</gene>
<reference evidence="4 5" key="1">
    <citation type="submission" date="2023-07" db="EMBL/GenBank/DDBJ databases">
        <title>Sorghum-associated microbial communities from plants grown in Nebraska, USA.</title>
        <authorList>
            <person name="Schachtman D."/>
        </authorList>
    </citation>
    <scope>NUCLEOTIDE SEQUENCE [LARGE SCALE GENOMIC DNA]</scope>
    <source>
        <strain evidence="4 5">BE211</strain>
    </source>
</reference>
<evidence type="ECO:0000256" key="1">
    <source>
        <dbReference type="ARBA" id="ARBA00001946"/>
    </source>
</evidence>
<organism evidence="4 5">
    <name type="scientific">Fictibacillus barbaricus</name>
    <dbReference type="NCBI Taxonomy" id="182136"/>
    <lineage>
        <taxon>Bacteria</taxon>
        <taxon>Bacillati</taxon>
        <taxon>Bacillota</taxon>
        <taxon>Bacilli</taxon>
        <taxon>Bacillales</taxon>
        <taxon>Fictibacillaceae</taxon>
        <taxon>Fictibacillus</taxon>
    </lineage>
</organism>
<dbReference type="SUPFAM" id="SSF55811">
    <property type="entry name" value="Nudix"/>
    <property type="match status" value="1"/>
</dbReference>
<keyword evidence="2" id="KW-0378">Hydrolase</keyword>
<evidence type="ECO:0000313" key="5">
    <source>
        <dbReference type="Proteomes" id="UP001258181"/>
    </source>
</evidence>
<dbReference type="Proteomes" id="UP001258181">
    <property type="component" value="Unassembled WGS sequence"/>
</dbReference>
<dbReference type="InterPro" id="IPR000086">
    <property type="entry name" value="NUDIX_hydrolase_dom"/>
</dbReference>
<dbReference type="Pfam" id="PF00293">
    <property type="entry name" value="NUDIX"/>
    <property type="match status" value="1"/>
</dbReference>
<keyword evidence="5" id="KW-1185">Reference proteome</keyword>
<dbReference type="PROSITE" id="PS00893">
    <property type="entry name" value="NUDIX_BOX"/>
    <property type="match status" value="1"/>
</dbReference>